<feature type="domain" description="C2H2-type" evidence="9">
    <location>
        <begin position="28"/>
        <end position="56"/>
    </location>
</feature>
<protein>
    <recommendedName>
        <fullName evidence="9">C2H2-type domain-containing protein</fullName>
    </recommendedName>
</protein>
<dbReference type="PROSITE" id="PS00028">
    <property type="entry name" value="ZINC_FINGER_C2H2_1"/>
    <property type="match status" value="2"/>
</dbReference>
<dbReference type="Pfam" id="PF00096">
    <property type="entry name" value="zf-C2H2"/>
    <property type="match status" value="1"/>
</dbReference>
<evidence type="ECO:0000256" key="6">
    <source>
        <dbReference type="ARBA" id="ARBA00023242"/>
    </source>
</evidence>
<feature type="compositionally biased region" description="Basic and acidic residues" evidence="8">
    <location>
        <begin position="235"/>
        <end position="245"/>
    </location>
</feature>
<proteinExistence type="predicted"/>
<feature type="region of interest" description="Disordered" evidence="8">
    <location>
        <begin position="436"/>
        <end position="459"/>
    </location>
</feature>
<dbReference type="InterPro" id="IPR036236">
    <property type="entry name" value="Znf_C2H2_sf"/>
</dbReference>
<dbReference type="HOGENOM" id="CLU_596103_0_0_1"/>
<dbReference type="SUPFAM" id="SSF57667">
    <property type="entry name" value="beta-beta-alpha zinc fingers"/>
    <property type="match status" value="1"/>
</dbReference>
<feature type="compositionally biased region" description="Polar residues" evidence="8">
    <location>
        <begin position="300"/>
        <end position="311"/>
    </location>
</feature>
<keyword evidence="3" id="KW-0677">Repeat</keyword>
<sequence>MSGTIEIDMDSDGVSLITLPASSCRTMHKCQTCYKAFSRYTDIRRHTDAVHLKIKSFKCEVCGKSFAQKIGLRTHMNGHSGNAPYECRIGCGHPPFRDPSSRMRHEYEKHAPPGFECPEGFKRKDALKAHVVHRHRDKAFTYTEEQMSSKMSRARFNEEFLRPAIERAKARRRVEGYVSDEDYDASKSALEDSNKPLALVSDAPLAAAVPSNSEGESVLVGRGVTTLDPQQSSDSLEHQEHDDTPMKSPRASSQFGQWVHTRDALKPLGHSPRMQTTPPRSAAPSPPTPPLPMSGRQIPHSPQRSSPLRSTPITAAPRLVPNELPTGTQSSPINTTFPAMTSPTVTFTNNNALGLDFSGPGGGNNHGLPYFSSSVARPIPAFPTGTTIDPTKHYYRRVVELPIGSHGQGFFSSPPSLMGSPTLSPAHQPVDANAVTLGGLSPSSRGVTDPSFLEDEIMI</sequence>
<evidence type="ECO:0000259" key="9">
    <source>
        <dbReference type="PROSITE" id="PS50157"/>
    </source>
</evidence>
<keyword evidence="11" id="KW-1185">Reference proteome</keyword>
<dbReference type="PANTHER" id="PTHR24408">
    <property type="entry name" value="ZINC FINGER PROTEIN"/>
    <property type="match status" value="1"/>
</dbReference>
<dbReference type="Gene3D" id="3.30.160.60">
    <property type="entry name" value="Classic Zinc Finger"/>
    <property type="match status" value="1"/>
</dbReference>
<dbReference type="GO" id="GO:0008270">
    <property type="term" value="F:zinc ion binding"/>
    <property type="evidence" value="ECO:0007669"/>
    <property type="project" value="UniProtKB-KW"/>
</dbReference>
<evidence type="ECO:0000256" key="3">
    <source>
        <dbReference type="ARBA" id="ARBA00022737"/>
    </source>
</evidence>
<dbReference type="SMART" id="SM00355">
    <property type="entry name" value="ZnF_C2H2"/>
    <property type="match status" value="4"/>
</dbReference>
<dbReference type="STRING" id="1051891.A0A0C3LI01"/>
<dbReference type="Proteomes" id="UP000054248">
    <property type="component" value="Unassembled WGS sequence"/>
</dbReference>
<evidence type="ECO:0000256" key="4">
    <source>
        <dbReference type="ARBA" id="ARBA00022771"/>
    </source>
</evidence>
<dbReference type="EMBL" id="KN822947">
    <property type="protein sequence ID" value="KIO33618.1"/>
    <property type="molecule type" value="Genomic_DNA"/>
</dbReference>
<keyword evidence="2" id="KW-0479">Metal-binding</keyword>
<keyword evidence="5" id="KW-0862">Zinc</keyword>
<gene>
    <name evidence="10" type="ORF">M407DRAFT_17580</name>
</gene>
<reference evidence="11" key="2">
    <citation type="submission" date="2015-01" db="EMBL/GenBank/DDBJ databases">
        <title>Evolutionary Origins and Diversification of the Mycorrhizal Mutualists.</title>
        <authorList>
            <consortium name="DOE Joint Genome Institute"/>
            <consortium name="Mycorrhizal Genomics Consortium"/>
            <person name="Kohler A."/>
            <person name="Kuo A."/>
            <person name="Nagy L.G."/>
            <person name="Floudas D."/>
            <person name="Copeland A."/>
            <person name="Barry K.W."/>
            <person name="Cichocki N."/>
            <person name="Veneault-Fourrey C."/>
            <person name="LaButti K."/>
            <person name="Lindquist E.A."/>
            <person name="Lipzen A."/>
            <person name="Lundell T."/>
            <person name="Morin E."/>
            <person name="Murat C."/>
            <person name="Riley R."/>
            <person name="Ohm R."/>
            <person name="Sun H."/>
            <person name="Tunlid A."/>
            <person name="Henrissat B."/>
            <person name="Grigoriev I.V."/>
            <person name="Hibbett D.S."/>
            <person name="Martin F."/>
        </authorList>
    </citation>
    <scope>NUCLEOTIDE SEQUENCE [LARGE SCALE GENOMIC DNA]</scope>
    <source>
        <strain evidence="11">MUT 4182</strain>
    </source>
</reference>
<evidence type="ECO:0000256" key="1">
    <source>
        <dbReference type="ARBA" id="ARBA00004123"/>
    </source>
</evidence>
<dbReference type="InterPro" id="IPR013087">
    <property type="entry name" value="Znf_C2H2_type"/>
</dbReference>
<dbReference type="GO" id="GO:0043565">
    <property type="term" value="F:sequence-specific DNA binding"/>
    <property type="evidence" value="ECO:0007669"/>
    <property type="project" value="TreeGrafter"/>
</dbReference>
<dbReference type="FunFam" id="3.30.160.60:FF:000145">
    <property type="entry name" value="Zinc finger protein 574"/>
    <property type="match status" value="1"/>
</dbReference>
<comment type="subcellular location">
    <subcellularLocation>
        <location evidence="1">Nucleus</location>
    </subcellularLocation>
</comment>
<evidence type="ECO:0000256" key="2">
    <source>
        <dbReference type="ARBA" id="ARBA00022723"/>
    </source>
</evidence>
<feature type="region of interest" description="Disordered" evidence="8">
    <location>
        <begin position="226"/>
        <end position="311"/>
    </location>
</feature>
<dbReference type="OrthoDB" id="6077919at2759"/>
<keyword evidence="4 7" id="KW-0863">Zinc-finger</keyword>
<keyword evidence="6" id="KW-0539">Nucleus</keyword>
<dbReference type="GO" id="GO:0005634">
    <property type="term" value="C:nucleus"/>
    <property type="evidence" value="ECO:0007669"/>
    <property type="project" value="UniProtKB-SubCell"/>
</dbReference>
<name>A0A0C3LI01_9AGAM</name>
<reference evidence="10 11" key="1">
    <citation type="submission" date="2014-04" db="EMBL/GenBank/DDBJ databases">
        <authorList>
            <consortium name="DOE Joint Genome Institute"/>
            <person name="Kuo A."/>
            <person name="Girlanda M."/>
            <person name="Perotto S."/>
            <person name="Kohler A."/>
            <person name="Nagy L.G."/>
            <person name="Floudas D."/>
            <person name="Copeland A."/>
            <person name="Barry K.W."/>
            <person name="Cichocki N."/>
            <person name="Veneault-Fourrey C."/>
            <person name="LaButti K."/>
            <person name="Lindquist E.A."/>
            <person name="Lipzen A."/>
            <person name="Lundell T."/>
            <person name="Morin E."/>
            <person name="Murat C."/>
            <person name="Sun H."/>
            <person name="Tunlid A."/>
            <person name="Henrissat B."/>
            <person name="Grigoriev I.V."/>
            <person name="Hibbett D.S."/>
            <person name="Martin F."/>
            <person name="Nordberg H.P."/>
            <person name="Cantor M.N."/>
            <person name="Hua S.X."/>
        </authorList>
    </citation>
    <scope>NUCLEOTIDE SEQUENCE [LARGE SCALE GENOMIC DNA]</scope>
    <source>
        <strain evidence="10 11">MUT 4182</strain>
    </source>
</reference>
<dbReference type="PANTHER" id="PTHR24408:SF58">
    <property type="entry name" value="TRANSCRIPTION FACTOR (TFIIIA), PUTATIVE (AFU_ORTHOLOGUE AFUA_1G05150)-RELATED"/>
    <property type="match status" value="1"/>
</dbReference>
<evidence type="ECO:0000313" key="11">
    <source>
        <dbReference type="Proteomes" id="UP000054248"/>
    </source>
</evidence>
<feature type="domain" description="C2H2-type" evidence="9">
    <location>
        <begin position="57"/>
        <end position="84"/>
    </location>
</feature>
<dbReference type="PROSITE" id="PS50157">
    <property type="entry name" value="ZINC_FINGER_C2H2_2"/>
    <property type="match status" value="2"/>
</dbReference>
<dbReference type="AlphaFoldDB" id="A0A0C3LI01"/>
<accession>A0A0C3LI01</accession>
<organism evidence="10 11">
    <name type="scientific">Tulasnella calospora MUT 4182</name>
    <dbReference type="NCBI Taxonomy" id="1051891"/>
    <lineage>
        <taxon>Eukaryota</taxon>
        <taxon>Fungi</taxon>
        <taxon>Dikarya</taxon>
        <taxon>Basidiomycota</taxon>
        <taxon>Agaricomycotina</taxon>
        <taxon>Agaricomycetes</taxon>
        <taxon>Cantharellales</taxon>
        <taxon>Tulasnellaceae</taxon>
        <taxon>Tulasnella</taxon>
    </lineage>
</organism>
<evidence type="ECO:0000256" key="5">
    <source>
        <dbReference type="ARBA" id="ARBA00022833"/>
    </source>
</evidence>
<evidence type="ECO:0000313" key="10">
    <source>
        <dbReference type="EMBL" id="KIO33618.1"/>
    </source>
</evidence>
<dbReference type="GO" id="GO:0000981">
    <property type="term" value="F:DNA-binding transcription factor activity, RNA polymerase II-specific"/>
    <property type="evidence" value="ECO:0007669"/>
    <property type="project" value="TreeGrafter"/>
</dbReference>
<evidence type="ECO:0000256" key="7">
    <source>
        <dbReference type="PROSITE-ProRule" id="PRU00042"/>
    </source>
</evidence>
<evidence type="ECO:0000256" key="8">
    <source>
        <dbReference type="SAM" id="MobiDB-lite"/>
    </source>
</evidence>
<dbReference type="Pfam" id="PF13912">
    <property type="entry name" value="zf-C2H2_6"/>
    <property type="match status" value="1"/>
</dbReference>